<dbReference type="InterPro" id="IPR050482">
    <property type="entry name" value="Sensor_HK_TwoCompSys"/>
</dbReference>
<gene>
    <name evidence="18" type="ORF">HOP40_32885</name>
</gene>
<dbReference type="InterPro" id="IPR029016">
    <property type="entry name" value="GAF-like_dom_sf"/>
</dbReference>
<keyword evidence="19" id="KW-1185">Reference proteome</keyword>
<dbReference type="InterPro" id="IPR011712">
    <property type="entry name" value="Sig_transdc_His_kin_sub3_dim/P"/>
</dbReference>
<organism evidence="18 19">
    <name type="scientific">Pseudonocardia broussonetiae</name>
    <dbReference type="NCBI Taxonomy" id="2736640"/>
    <lineage>
        <taxon>Bacteria</taxon>
        <taxon>Bacillati</taxon>
        <taxon>Actinomycetota</taxon>
        <taxon>Actinomycetes</taxon>
        <taxon>Pseudonocardiales</taxon>
        <taxon>Pseudonocardiaceae</taxon>
        <taxon>Pseudonocardia</taxon>
    </lineage>
</organism>
<feature type="domain" description="PAS" evidence="17">
    <location>
        <begin position="18"/>
        <end position="67"/>
    </location>
</feature>
<dbReference type="Pfam" id="PF02518">
    <property type="entry name" value="HATPase_c"/>
    <property type="match status" value="1"/>
</dbReference>
<comment type="function">
    <text evidence="14">Member of the two-component regulatory system NreB/NreC involved in the control of dissimilatory nitrate/nitrite reduction in response to oxygen. NreB functions as a direct oxygen sensor histidine kinase which is autophosphorylated, in the absence of oxygen, probably at the conserved histidine residue, and transfers its phosphate group probably to a conserved aspartate residue of NreC. NreB/NreC activates the expression of the nitrate (narGHJI) and nitrite (nir) reductase operons, as well as the putative nitrate transporter gene narT.</text>
</comment>
<evidence type="ECO:0000259" key="17">
    <source>
        <dbReference type="PROSITE" id="PS50112"/>
    </source>
</evidence>
<evidence type="ECO:0000259" key="16">
    <source>
        <dbReference type="PROSITE" id="PS50109"/>
    </source>
</evidence>
<dbReference type="GO" id="GO:0016020">
    <property type="term" value="C:membrane"/>
    <property type="evidence" value="ECO:0007669"/>
    <property type="project" value="InterPro"/>
</dbReference>
<name>A0A6M6JRW2_9PSEU</name>
<evidence type="ECO:0000256" key="1">
    <source>
        <dbReference type="ARBA" id="ARBA00000085"/>
    </source>
</evidence>
<evidence type="ECO:0000256" key="5">
    <source>
        <dbReference type="ARBA" id="ARBA00017322"/>
    </source>
</evidence>
<keyword evidence="9" id="KW-0479">Metal-binding</keyword>
<dbReference type="InterPro" id="IPR004358">
    <property type="entry name" value="Sig_transdc_His_kin-like_C"/>
</dbReference>
<evidence type="ECO:0000313" key="18">
    <source>
        <dbReference type="EMBL" id="QJY49973.1"/>
    </source>
</evidence>
<proteinExistence type="predicted"/>
<dbReference type="GO" id="GO:0000155">
    <property type="term" value="F:phosphorelay sensor kinase activity"/>
    <property type="evidence" value="ECO:0007669"/>
    <property type="project" value="InterPro"/>
</dbReference>
<keyword evidence="7" id="KW-0963">Cytoplasm</keyword>
<dbReference type="Pfam" id="PF07730">
    <property type="entry name" value="HisKA_3"/>
    <property type="match status" value="1"/>
</dbReference>
<dbReference type="PRINTS" id="PR00344">
    <property type="entry name" value="BCTRLSENSOR"/>
</dbReference>
<dbReference type="InterPro" id="IPR003594">
    <property type="entry name" value="HATPase_dom"/>
</dbReference>
<keyword evidence="12" id="KW-0902">Two-component regulatory system</keyword>
<evidence type="ECO:0000256" key="7">
    <source>
        <dbReference type="ARBA" id="ARBA00022490"/>
    </source>
</evidence>
<evidence type="ECO:0000256" key="6">
    <source>
        <dbReference type="ARBA" id="ARBA00022485"/>
    </source>
</evidence>
<evidence type="ECO:0000256" key="4">
    <source>
        <dbReference type="ARBA" id="ARBA00012438"/>
    </source>
</evidence>
<evidence type="ECO:0000256" key="15">
    <source>
        <dbReference type="ARBA" id="ARBA00030800"/>
    </source>
</evidence>
<protein>
    <recommendedName>
        <fullName evidence="5">Oxygen sensor histidine kinase NreB</fullName>
        <ecNumber evidence="4">2.7.13.3</ecNumber>
    </recommendedName>
    <alternativeName>
        <fullName evidence="15">Nitrogen regulation protein B</fullName>
    </alternativeName>
</protein>
<dbReference type="AlphaFoldDB" id="A0A6M6JRW2"/>
<dbReference type="CDD" id="cd00130">
    <property type="entry name" value="PAS"/>
    <property type="match status" value="1"/>
</dbReference>
<dbReference type="GO" id="GO:0046983">
    <property type="term" value="F:protein dimerization activity"/>
    <property type="evidence" value="ECO:0007669"/>
    <property type="project" value="InterPro"/>
</dbReference>
<keyword evidence="10" id="KW-0418">Kinase</keyword>
<evidence type="ECO:0000256" key="12">
    <source>
        <dbReference type="ARBA" id="ARBA00023012"/>
    </source>
</evidence>
<dbReference type="KEGG" id="pbro:HOP40_32885"/>
<feature type="domain" description="Histidine kinase" evidence="16">
    <location>
        <begin position="416"/>
        <end position="504"/>
    </location>
</feature>
<evidence type="ECO:0000256" key="10">
    <source>
        <dbReference type="ARBA" id="ARBA00022777"/>
    </source>
</evidence>
<dbReference type="Proteomes" id="UP000505377">
    <property type="component" value="Chromosome"/>
</dbReference>
<dbReference type="GO" id="GO:0005737">
    <property type="term" value="C:cytoplasm"/>
    <property type="evidence" value="ECO:0007669"/>
    <property type="project" value="UniProtKB-SubCell"/>
</dbReference>
<reference evidence="18 19" key="1">
    <citation type="submission" date="2020-05" db="EMBL/GenBank/DDBJ databases">
        <authorList>
            <person name="Mo P."/>
        </authorList>
    </citation>
    <scope>NUCLEOTIDE SEQUENCE [LARGE SCALE GENOMIC DNA]</scope>
    <source>
        <strain evidence="18 19">Gen01</strain>
    </source>
</reference>
<evidence type="ECO:0000256" key="3">
    <source>
        <dbReference type="ARBA" id="ARBA00004496"/>
    </source>
</evidence>
<accession>A0A6M6JRW2</accession>
<keyword evidence="6" id="KW-0004">4Fe-4S</keyword>
<dbReference type="GO" id="GO:0051539">
    <property type="term" value="F:4 iron, 4 sulfur cluster binding"/>
    <property type="evidence" value="ECO:0007669"/>
    <property type="project" value="UniProtKB-KW"/>
</dbReference>
<dbReference type="SMART" id="SM00065">
    <property type="entry name" value="GAF"/>
    <property type="match status" value="1"/>
</dbReference>
<dbReference type="InterPro" id="IPR003018">
    <property type="entry name" value="GAF"/>
</dbReference>
<evidence type="ECO:0000256" key="13">
    <source>
        <dbReference type="ARBA" id="ARBA00023014"/>
    </source>
</evidence>
<comment type="catalytic activity">
    <reaction evidence="1">
        <text>ATP + protein L-histidine = ADP + protein N-phospho-L-histidine.</text>
        <dbReference type="EC" id="2.7.13.3"/>
    </reaction>
</comment>
<evidence type="ECO:0000313" key="19">
    <source>
        <dbReference type="Proteomes" id="UP000505377"/>
    </source>
</evidence>
<dbReference type="SUPFAM" id="SSF55874">
    <property type="entry name" value="ATPase domain of HSP90 chaperone/DNA topoisomerase II/histidine kinase"/>
    <property type="match status" value="1"/>
</dbReference>
<comment type="cofactor">
    <cofactor evidence="2">
        <name>[4Fe-4S] cluster</name>
        <dbReference type="ChEBI" id="CHEBI:49883"/>
    </cofactor>
</comment>
<keyword evidence="8" id="KW-0808">Transferase</keyword>
<dbReference type="SUPFAM" id="SSF55785">
    <property type="entry name" value="PYP-like sensor domain (PAS domain)"/>
    <property type="match status" value="1"/>
</dbReference>
<comment type="subcellular location">
    <subcellularLocation>
        <location evidence="3">Cytoplasm</location>
    </subcellularLocation>
</comment>
<dbReference type="InterPro" id="IPR035965">
    <property type="entry name" value="PAS-like_dom_sf"/>
</dbReference>
<dbReference type="Gene3D" id="3.30.450.20">
    <property type="entry name" value="PAS domain"/>
    <property type="match status" value="1"/>
</dbReference>
<keyword evidence="11" id="KW-0408">Iron</keyword>
<dbReference type="CDD" id="cd16917">
    <property type="entry name" value="HATPase_UhpB-NarQ-NarX-like"/>
    <property type="match status" value="1"/>
</dbReference>
<dbReference type="PROSITE" id="PS50109">
    <property type="entry name" value="HIS_KIN"/>
    <property type="match status" value="1"/>
</dbReference>
<dbReference type="RefSeq" id="WP_172166938.1">
    <property type="nucleotide sequence ID" value="NZ_CP053564.1"/>
</dbReference>
<dbReference type="Gene3D" id="3.30.450.40">
    <property type="match status" value="1"/>
</dbReference>
<evidence type="ECO:0000256" key="14">
    <source>
        <dbReference type="ARBA" id="ARBA00024827"/>
    </source>
</evidence>
<dbReference type="Gene3D" id="3.30.565.10">
    <property type="entry name" value="Histidine kinase-like ATPase, C-terminal domain"/>
    <property type="match status" value="1"/>
</dbReference>
<evidence type="ECO:0000256" key="9">
    <source>
        <dbReference type="ARBA" id="ARBA00022723"/>
    </source>
</evidence>
<dbReference type="Pfam" id="PF13188">
    <property type="entry name" value="PAS_8"/>
    <property type="match status" value="1"/>
</dbReference>
<keyword evidence="13" id="KW-0411">Iron-sulfur</keyword>
<sequence>MRSENPVVQDTVPRAGADGHELRALLAAALEGLALLDDDGRYQLVNPAGCRILGVVECDLLGRRAVFVPPRADGVRCVVRWCRPDTGRVRELEHRVVPTSGGWHAVAFRDVTDAQAHERRLTAVAAVAATVATAGSLRDTLDAICAEVVGSVDLAGAQILLLDEEGQRLQLHGAAPAAAWPEHFTLAIEEARRRGARLSSLEAFRTGRPVVRPRRRAALLADPAWEPLHDQLRGFDWETFVSAPLRVRDRPVGALNAYYRPGHDPDDAEVGFLTSMADHAAVAVENARLVTGSRSRAALEERHRLARELHDSACQQLFALALHLRAAQLALPVRGPQDEVVRRTLQTVHQLAHATLDDMRDLVLELHPRVLHEEGLVAAVRQQTASAGARTGVRITVDGTAAPLSLGPDAELDAYRIVQEALHNSLKHAAATSVRVCLGPQADDPTTLVLEVVDDGRGFDPARSARGIGLTSMRERAERLGGELTIDATPGAGSSVRVVVPRALPGEAAS</sequence>
<dbReference type="InterPro" id="IPR000014">
    <property type="entry name" value="PAS"/>
</dbReference>
<dbReference type="GO" id="GO:0046872">
    <property type="term" value="F:metal ion binding"/>
    <property type="evidence" value="ECO:0007669"/>
    <property type="project" value="UniProtKB-KW"/>
</dbReference>
<evidence type="ECO:0000256" key="11">
    <source>
        <dbReference type="ARBA" id="ARBA00023004"/>
    </source>
</evidence>
<dbReference type="Pfam" id="PF13185">
    <property type="entry name" value="GAF_2"/>
    <property type="match status" value="1"/>
</dbReference>
<dbReference type="PANTHER" id="PTHR24421:SF61">
    <property type="entry name" value="OXYGEN SENSOR HISTIDINE KINASE NREB"/>
    <property type="match status" value="1"/>
</dbReference>
<dbReference type="PROSITE" id="PS50112">
    <property type="entry name" value="PAS"/>
    <property type="match status" value="1"/>
</dbReference>
<dbReference type="InterPro" id="IPR005467">
    <property type="entry name" value="His_kinase_dom"/>
</dbReference>
<dbReference type="InterPro" id="IPR036890">
    <property type="entry name" value="HATPase_C_sf"/>
</dbReference>
<dbReference type="EC" id="2.7.13.3" evidence="4"/>
<dbReference type="SUPFAM" id="SSF55781">
    <property type="entry name" value="GAF domain-like"/>
    <property type="match status" value="1"/>
</dbReference>
<dbReference type="EMBL" id="CP053564">
    <property type="protein sequence ID" value="QJY49973.1"/>
    <property type="molecule type" value="Genomic_DNA"/>
</dbReference>
<dbReference type="PANTHER" id="PTHR24421">
    <property type="entry name" value="NITRATE/NITRITE SENSOR PROTEIN NARX-RELATED"/>
    <property type="match status" value="1"/>
</dbReference>
<evidence type="ECO:0000256" key="2">
    <source>
        <dbReference type="ARBA" id="ARBA00001966"/>
    </source>
</evidence>
<evidence type="ECO:0000256" key="8">
    <source>
        <dbReference type="ARBA" id="ARBA00022679"/>
    </source>
</evidence>
<dbReference type="SMART" id="SM00387">
    <property type="entry name" value="HATPase_c"/>
    <property type="match status" value="1"/>
</dbReference>
<dbReference type="Gene3D" id="1.20.5.1930">
    <property type="match status" value="1"/>
</dbReference>
<dbReference type="SMART" id="SM00091">
    <property type="entry name" value="PAS"/>
    <property type="match status" value="1"/>
</dbReference>